<accession>A0A372M1G4</accession>
<evidence type="ECO:0000313" key="3">
    <source>
        <dbReference type="EMBL" id="RFU84127.1"/>
    </source>
</evidence>
<name>A0A372M1G4_9ACTN</name>
<evidence type="ECO:0000256" key="2">
    <source>
        <dbReference type="SAM" id="Phobius"/>
    </source>
</evidence>
<feature type="compositionally biased region" description="Basic and acidic residues" evidence="1">
    <location>
        <begin position="59"/>
        <end position="68"/>
    </location>
</feature>
<organism evidence="3 4">
    <name type="scientific">Streptomyces triticagri</name>
    <dbReference type="NCBI Taxonomy" id="2293568"/>
    <lineage>
        <taxon>Bacteria</taxon>
        <taxon>Bacillati</taxon>
        <taxon>Actinomycetota</taxon>
        <taxon>Actinomycetes</taxon>
        <taxon>Kitasatosporales</taxon>
        <taxon>Streptomycetaceae</taxon>
        <taxon>Streptomyces</taxon>
    </lineage>
</organism>
<reference evidence="3 4" key="1">
    <citation type="submission" date="2018-08" db="EMBL/GenBank/DDBJ databases">
        <title>Isolation, diversity and antifungal activity of Actinobacteria from wheat.</title>
        <authorList>
            <person name="Han C."/>
        </authorList>
    </citation>
    <scope>NUCLEOTIDE SEQUENCE [LARGE SCALE GENOMIC DNA]</scope>
    <source>
        <strain evidence="3 4">NEAU-YY421</strain>
    </source>
</reference>
<protein>
    <submittedName>
        <fullName evidence="3">Uncharacterized protein</fullName>
    </submittedName>
</protein>
<keyword evidence="2" id="KW-0812">Transmembrane</keyword>
<dbReference type="RefSeq" id="WP_128558218.1">
    <property type="nucleotide sequence ID" value="NZ_QUAK01000124.1"/>
</dbReference>
<sequence length="187" mass="19788">MRRRTTPREPIIEAVPPEPERFYRQGPFILALSVAALLAATLALGSLAEGGDDQTSDASDPKDAADRARQHDTFLDLMAQQPGVQGRVAASTAETGRRVQVTIGDPEHPGNLLTYACWGPGTLTIDVRPALESRPGHAAQRCDGSVVRVHTSTPTRVTLTPTTTTTSISYALSATKTGVEADARSSG</sequence>
<comment type="caution">
    <text evidence="3">The sequence shown here is derived from an EMBL/GenBank/DDBJ whole genome shotgun (WGS) entry which is preliminary data.</text>
</comment>
<dbReference type="Proteomes" id="UP000263094">
    <property type="component" value="Unassembled WGS sequence"/>
</dbReference>
<feature type="region of interest" description="Disordered" evidence="1">
    <location>
        <begin position="48"/>
        <end position="68"/>
    </location>
</feature>
<keyword evidence="4" id="KW-1185">Reference proteome</keyword>
<feature type="transmembrane region" description="Helical" evidence="2">
    <location>
        <begin position="28"/>
        <end position="48"/>
    </location>
</feature>
<dbReference type="EMBL" id="QUAK01000124">
    <property type="protein sequence ID" value="RFU84127.1"/>
    <property type="molecule type" value="Genomic_DNA"/>
</dbReference>
<evidence type="ECO:0000256" key="1">
    <source>
        <dbReference type="SAM" id="MobiDB-lite"/>
    </source>
</evidence>
<keyword evidence="2" id="KW-1133">Transmembrane helix</keyword>
<gene>
    <name evidence="3" type="ORF">DY218_24075</name>
</gene>
<dbReference type="AlphaFoldDB" id="A0A372M1G4"/>
<proteinExistence type="predicted"/>
<evidence type="ECO:0000313" key="4">
    <source>
        <dbReference type="Proteomes" id="UP000263094"/>
    </source>
</evidence>
<keyword evidence="2" id="KW-0472">Membrane</keyword>